<feature type="region of interest" description="Disordered" evidence="1">
    <location>
        <begin position="115"/>
        <end position="155"/>
    </location>
</feature>
<dbReference type="OrthoDB" id="6507202at2759"/>
<dbReference type="KEGG" id="dpte:113793361"/>
<dbReference type="RefSeq" id="XP_027199180.1">
    <property type="nucleotide sequence ID" value="XM_027343379.1"/>
</dbReference>
<dbReference type="GeneID" id="113793361"/>
<name>A0A6P6Y1P3_DERPT</name>
<reference evidence="3" key="1">
    <citation type="submission" date="2025-08" db="UniProtKB">
        <authorList>
            <consortium name="RefSeq"/>
        </authorList>
    </citation>
    <scope>IDENTIFICATION</scope>
    <source>
        <strain evidence="3">Airmid</strain>
    </source>
</reference>
<accession>A0A6P6Y1P3</accession>
<dbReference type="Proteomes" id="UP000515146">
    <property type="component" value="Unplaced"/>
</dbReference>
<keyword evidence="2" id="KW-1185">Reference proteome</keyword>
<feature type="compositionally biased region" description="Basic and acidic residues" evidence="1">
    <location>
        <begin position="115"/>
        <end position="140"/>
    </location>
</feature>
<proteinExistence type="predicted"/>
<organism evidence="2 3">
    <name type="scientific">Dermatophagoides pteronyssinus</name>
    <name type="common">European house dust mite</name>
    <dbReference type="NCBI Taxonomy" id="6956"/>
    <lineage>
        <taxon>Eukaryota</taxon>
        <taxon>Metazoa</taxon>
        <taxon>Ecdysozoa</taxon>
        <taxon>Arthropoda</taxon>
        <taxon>Chelicerata</taxon>
        <taxon>Arachnida</taxon>
        <taxon>Acari</taxon>
        <taxon>Acariformes</taxon>
        <taxon>Sarcoptiformes</taxon>
        <taxon>Astigmata</taxon>
        <taxon>Psoroptidia</taxon>
        <taxon>Analgoidea</taxon>
        <taxon>Pyroglyphidae</taxon>
        <taxon>Dermatophagoidinae</taxon>
        <taxon>Dermatophagoides</taxon>
    </lineage>
</organism>
<evidence type="ECO:0000313" key="3">
    <source>
        <dbReference type="RefSeq" id="XP_027199180.1"/>
    </source>
</evidence>
<dbReference type="OMA" id="TAQCKES"/>
<evidence type="ECO:0000313" key="2">
    <source>
        <dbReference type="Proteomes" id="UP000515146"/>
    </source>
</evidence>
<dbReference type="AlphaFoldDB" id="A0A6P6Y1P3"/>
<protein>
    <submittedName>
        <fullName evidence="3">Uncharacterized protein LOC113793361</fullName>
    </submittedName>
</protein>
<sequence length="189" mass="21945">MMAGKVVKSDQPTVLIAPSDYEHIFKGDPDTIATDQKKTVVEVKAKKVSSDQPTIMIAPSDYEHIFKGSQDKKEDKTNRQIRKVASETPTILIAPSDFQHIYCDPTLQKKDEQIRKINKPEQSQKRDIQQKTRLPIERSKGNQRQQQQEKYTHQQEILPHSIIQLIERFIAKQKRAYTIQKPKSNRNLQ</sequence>
<dbReference type="InParanoid" id="A0A6P6Y1P3"/>
<evidence type="ECO:0000256" key="1">
    <source>
        <dbReference type="SAM" id="MobiDB-lite"/>
    </source>
</evidence>
<gene>
    <name evidence="3" type="primary">LOC113793361</name>
</gene>